<accession>A0AC61RSF1</accession>
<name>A0AC61RSF1_9FIRM</name>
<reference evidence="1" key="1">
    <citation type="submission" date="2019-04" db="EMBL/GenBank/DDBJ databases">
        <title>Microbes associate with the intestines of laboratory mice.</title>
        <authorList>
            <person name="Navarre W."/>
            <person name="Wong E."/>
            <person name="Huang K."/>
            <person name="Tropini C."/>
            <person name="Ng K."/>
            <person name="Yu B."/>
        </authorList>
    </citation>
    <scope>NUCLEOTIDE SEQUENCE</scope>
    <source>
        <strain evidence="1">NM01_1-7b</strain>
    </source>
</reference>
<dbReference type="EMBL" id="SRYA01000044">
    <property type="protein sequence ID" value="TGY93421.1"/>
    <property type="molecule type" value="Genomic_DNA"/>
</dbReference>
<proteinExistence type="predicted"/>
<evidence type="ECO:0000313" key="2">
    <source>
        <dbReference type="Proteomes" id="UP000304953"/>
    </source>
</evidence>
<gene>
    <name evidence="1" type="ORF">E5329_18555</name>
</gene>
<protein>
    <submittedName>
        <fullName evidence="1">Uncharacterized protein</fullName>
    </submittedName>
</protein>
<comment type="caution">
    <text evidence="1">The sequence shown here is derived from an EMBL/GenBank/DDBJ whole genome shotgun (WGS) entry which is preliminary data.</text>
</comment>
<keyword evidence="2" id="KW-1185">Reference proteome</keyword>
<sequence length="66" mass="7685">MGYLIKSDVMGAIQEDRETSLMCYKGEKPIEDIINFCYDSVEREIDRLTQYRVENVTDSDTENKGK</sequence>
<dbReference type="Proteomes" id="UP000304953">
    <property type="component" value="Unassembled WGS sequence"/>
</dbReference>
<evidence type="ECO:0000313" key="1">
    <source>
        <dbReference type="EMBL" id="TGY93421.1"/>
    </source>
</evidence>
<organism evidence="1 2">
    <name type="scientific">Petralouisia muris</name>
    <dbReference type="NCBI Taxonomy" id="3032872"/>
    <lineage>
        <taxon>Bacteria</taxon>
        <taxon>Bacillati</taxon>
        <taxon>Bacillota</taxon>
        <taxon>Clostridia</taxon>
        <taxon>Lachnospirales</taxon>
        <taxon>Lachnospiraceae</taxon>
        <taxon>Petralouisia</taxon>
    </lineage>
</organism>